<protein>
    <submittedName>
        <fullName evidence="3">Uncharacterized protein</fullName>
    </submittedName>
</protein>
<organism evidence="3 4">
    <name type="scientific">Nannocystis pusilla</name>
    <dbReference type="NCBI Taxonomy" id="889268"/>
    <lineage>
        <taxon>Bacteria</taxon>
        <taxon>Pseudomonadati</taxon>
        <taxon>Myxococcota</taxon>
        <taxon>Polyangia</taxon>
        <taxon>Nannocystales</taxon>
        <taxon>Nannocystaceae</taxon>
        <taxon>Nannocystis</taxon>
    </lineage>
</organism>
<keyword evidence="2" id="KW-0812">Transmembrane</keyword>
<proteinExistence type="predicted"/>
<gene>
    <name evidence="3" type="ORF">K7C98_36890</name>
</gene>
<feature type="transmembrane region" description="Helical" evidence="2">
    <location>
        <begin position="85"/>
        <end position="107"/>
    </location>
</feature>
<keyword evidence="4" id="KW-1185">Reference proteome</keyword>
<dbReference type="Proteomes" id="UP001139031">
    <property type="component" value="Unassembled WGS sequence"/>
</dbReference>
<dbReference type="EMBL" id="JAIRAU010000052">
    <property type="protein sequence ID" value="MBZ5714842.1"/>
    <property type="molecule type" value="Genomic_DNA"/>
</dbReference>
<evidence type="ECO:0000313" key="3">
    <source>
        <dbReference type="EMBL" id="MBZ5714842.1"/>
    </source>
</evidence>
<reference evidence="3" key="1">
    <citation type="submission" date="2021-08" db="EMBL/GenBank/DDBJ databases">
        <authorList>
            <person name="Stevens D.C."/>
        </authorList>
    </citation>
    <scope>NUCLEOTIDE SEQUENCE</scope>
    <source>
        <strain evidence="3">DSM 53165</strain>
    </source>
</reference>
<accession>A0ABS7U3B8</accession>
<feature type="region of interest" description="Disordered" evidence="1">
    <location>
        <begin position="1"/>
        <end position="31"/>
    </location>
</feature>
<keyword evidence="2" id="KW-1133">Transmembrane helix</keyword>
<sequence length="195" mass="19627">MHSNQPDTSSVSWPFSSSKNTGRQSTAVGQTAGSPVSDVVLLLLDPAVVVESTDSVVDPVPGPVVEIAVVAPVGSTVVVPVGSPVVPLVVVLVGASVVAFVSLVPVVGPVRVPPLLDSAGVVPLEVSAVVSLAGVGPQATATVNKQQRAGAQRVRSQQFIPSCYTGHALAGRRLPGRVRYRAAATVTAVCCTAPG</sequence>
<dbReference type="RefSeq" id="WP_224196574.1">
    <property type="nucleotide sequence ID" value="NZ_JAIRAU010000052.1"/>
</dbReference>
<evidence type="ECO:0000256" key="2">
    <source>
        <dbReference type="SAM" id="Phobius"/>
    </source>
</evidence>
<comment type="caution">
    <text evidence="3">The sequence shown here is derived from an EMBL/GenBank/DDBJ whole genome shotgun (WGS) entry which is preliminary data.</text>
</comment>
<evidence type="ECO:0000313" key="4">
    <source>
        <dbReference type="Proteomes" id="UP001139031"/>
    </source>
</evidence>
<evidence type="ECO:0000256" key="1">
    <source>
        <dbReference type="SAM" id="MobiDB-lite"/>
    </source>
</evidence>
<name>A0ABS7U3B8_9BACT</name>
<keyword evidence="2" id="KW-0472">Membrane</keyword>